<evidence type="ECO:0000313" key="11">
    <source>
        <dbReference type="Proteomes" id="UP000469558"/>
    </source>
</evidence>
<feature type="active site" evidence="6">
    <location>
        <position position="398"/>
    </location>
</feature>
<dbReference type="Gene3D" id="1.50.10.10">
    <property type="match status" value="1"/>
</dbReference>
<proteinExistence type="inferred from homology"/>
<organism evidence="10 11">
    <name type="scientific">Lachnellula suecica</name>
    <dbReference type="NCBI Taxonomy" id="602035"/>
    <lineage>
        <taxon>Eukaryota</taxon>
        <taxon>Fungi</taxon>
        <taxon>Dikarya</taxon>
        <taxon>Ascomycota</taxon>
        <taxon>Pezizomycotina</taxon>
        <taxon>Leotiomycetes</taxon>
        <taxon>Helotiales</taxon>
        <taxon>Lachnaceae</taxon>
        <taxon>Lachnellula</taxon>
    </lineage>
</organism>
<gene>
    <name evidence="10" type="primary">MNS1</name>
    <name evidence="10" type="ORF">LSUE1_G002687</name>
</gene>
<comment type="pathway">
    <text evidence="2">Protein modification; protein glycosylation.</text>
</comment>
<dbReference type="Pfam" id="PF01532">
    <property type="entry name" value="Glyco_hydro_47"/>
    <property type="match status" value="1"/>
</dbReference>
<evidence type="ECO:0000256" key="5">
    <source>
        <dbReference type="ARBA" id="ARBA00023157"/>
    </source>
</evidence>
<dbReference type="InterPro" id="IPR036026">
    <property type="entry name" value="Seven-hairpin_glycosidases"/>
</dbReference>
<evidence type="ECO:0000256" key="4">
    <source>
        <dbReference type="ARBA" id="ARBA00022801"/>
    </source>
</evidence>
<dbReference type="Proteomes" id="UP000469558">
    <property type="component" value="Unassembled WGS sequence"/>
</dbReference>
<keyword evidence="4 9" id="KW-0378">Hydrolase</keyword>
<reference evidence="10 11" key="1">
    <citation type="submission" date="2018-05" db="EMBL/GenBank/DDBJ databases">
        <title>Genome sequencing and assembly of the regulated plant pathogen Lachnellula willkommii and related sister species for the development of diagnostic species identification markers.</title>
        <authorList>
            <person name="Giroux E."/>
            <person name="Bilodeau G."/>
        </authorList>
    </citation>
    <scope>NUCLEOTIDE SEQUENCE [LARGE SCALE GENOMIC DNA]</scope>
    <source>
        <strain evidence="10 11">CBS 268.59</strain>
    </source>
</reference>
<evidence type="ECO:0000256" key="6">
    <source>
        <dbReference type="PIRSR" id="PIRSR601382-1"/>
    </source>
</evidence>
<sequence>MRSKGNFTHAWNGYKTHAWLRDEVMPLSGGSHDPFGGWAATLADSLDTLWIMGLYNDFNEAVEAIQAIDFSSCALGELNVFETTIRYLGGFIAAYDLSGEKYPTLLRKATEMGDMLYKAFDTPNRMPIMRWDFKAAIGGGAQEAGDFVLVSEIGSHTLEFTRLSQITGDPRYYDAVQRIMDIFEQQQDRTKLPGMWPVVVNAKAADFANYGGFTIGGMADSLYEYLPKQHILIGGATQQYRRLYDYSMTAIKRNIFFRPMTKNGEDVRLAGQVNSDGRTLVKELKTEPQAQHLGCFAGGMVGIAAKIFQNDDDLALAQKLVEGCLWAYEIMPLGIMQEIFHAVPCDDEKSCPWDEQKWHDAVDKEHEGQESAEAKIKNRRLPPGVVKIDDARYILRPEAIESVFILYRITGDPTLVERAWNMFNAIIKYTITDIAHAALDDCTVPNPPKADRMESFWVAETLKYFYLIFSDPSLISLDDFVLNTEAHPLRRPS</sequence>
<protein>
    <recommendedName>
        <fullName evidence="9">alpha-1,2-Mannosidase</fullName>
        <ecNumber evidence="9">3.2.1.-</ecNumber>
    </recommendedName>
</protein>
<dbReference type="GO" id="GO:0005509">
    <property type="term" value="F:calcium ion binding"/>
    <property type="evidence" value="ECO:0007669"/>
    <property type="project" value="InterPro"/>
</dbReference>
<feature type="disulfide bond" evidence="8">
    <location>
        <begin position="295"/>
        <end position="324"/>
    </location>
</feature>
<dbReference type="SUPFAM" id="SSF48225">
    <property type="entry name" value="Seven-hairpin glycosidases"/>
    <property type="match status" value="1"/>
</dbReference>
<dbReference type="GO" id="GO:0004571">
    <property type="term" value="F:mannosyl-oligosaccharide 1,2-alpha-mannosidase activity"/>
    <property type="evidence" value="ECO:0007669"/>
    <property type="project" value="InterPro"/>
</dbReference>
<comment type="caution">
    <text evidence="10">The sequence shown here is derived from an EMBL/GenBank/DDBJ whole genome shotgun (WGS) entry which is preliminary data.</text>
</comment>
<comment type="cofactor">
    <cofactor evidence="1 7">
        <name>Ca(2+)</name>
        <dbReference type="ChEBI" id="CHEBI:29108"/>
    </cofactor>
</comment>
<dbReference type="GO" id="GO:0005783">
    <property type="term" value="C:endoplasmic reticulum"/>
    <property type="evidence" value="ECO:0007669"/>
    <property type="project" value="TreeGrafter"/>
</dbReference>
<evidence type="ECO:0000256" key="1">
    <source>
        <dbReference type="ARBA" id="ARBA00001913"/>
    </source>
</evidence>
<keyword evidence="5 8" id="KW-1015">Disulfide bond</keyword>
<dbReference type="OrthoDB" id="8118055at2759"/>
<dbReference type="EMBL" id="QGMK01000123">
    <property type="protein sequence ID" value="TVY84057.1"/>
    <property type="molecule type" value="Genomic_DNA"/>
</dbReference>
<evidence type="ECO:0000313" key="10">
    <source>
        <dbReference type="EMBL" id="TVY84057.1"/>
    </source>
</evidence>
<keyword evidence="9" id="KW-0326">Glycosidase</keyword>
<evidence type="ECO:0000256" key="9">
    <source>
        <dbReference type="RuleBase" id="RU361193"/>
    </source>
</evidence>
<dbReference type="InterPro" id="IPR050749">
    <property type="entry name" value="Glycosyl_Hydrolase_47"/>
</dbReference>
<dbReference type="GO" id="GO:0005975">
    <property type="term" value="P:carbohydrate metabolic process"/>
    <property type="evidence" value="ECO:0007669"/>
    <property type="project" value="InterPro"/>
</dbReference>
<dbReference type="EC" id="3.2.1.-" evidence="9"/>
<dbReference type="GO" id="GO:0016020">
    <property type="term" value="C:membrane"/>
    <property type="evidence" value="ECO:0007669"/>
    <property type="project" value="InterPro"/>
</dbReference>
<dbReference type="FunFam" id="1.50.10.10:FF:000037">
    <property type="entry name" value="alpha-1,2-Mannosidase"/>
    <property type="match status" value="1"/>
</dbReference>
<name>A0A8T9CHR1_9HELO</name>
<feature type="binding site" evidence="7">
    <location>
        <position position="484"/>
    </location>
    <ligand>
        <name>Ca(2+)</name>
        <dbReference type="ChEBI" id="CHEBI:29108"/>
    </ligand>
</feature>
<keyword evidence="7" id="KW-0106">Calcium</keyword>
<dbReference type="PANTHER" id="PTHR11742">
    <property type="entry name" value="MANNOSYL-OLIGOSACCHARIDE ALPHA-1,2-MANNOSIDASE-RELATED"/>
    <property type="match status" value="1"/>
</dbReference>
<keyword evidence="7" id="KW-0479">Metal-binding</keyword>
<accession>A0A8T9CHR1</accession>
<dbReference type="InterPro" id="IPR012341">
    <property type="entry name" value="6hp_glycosidase-like_sf"/>
</dbReference>
<feature type="active site" description="Proton donor" evidence="6">
    <location>
        <position position="82"/>
    </location>
</feature>
<evidence type="ECO:0000256" key="7">
    <source>
        <dbReference type="PIRSR" id="PIRSR601382-2"/>
    </source>
</evidence>
<evidence type="ECO:0000256" key="8">
    <source>
        <dbReference type="PIRSR" id="PIRSR601382-3"/>
    </source>
</evidence>
<evidence type="ECO:0000256" key="2">
    <source>
        <dbReference type="ARBA" id="ARBA00004922"/>
    </source>
</evidence>
<feature type="active site" evidence="6">
    <location>
        <position position="220"/>
    </location>
</feature>
<dbReference type="InterPro" id="IPR001382">
    <property type="entry name" value="Glyco_hydro_47"/>
</dbReference>
<dbReference type="PRINTS" id="PR00747">
    <property type="entry name" value="GLYHDRLASE47"/>
</dbReference>
<dbReference type="PANTHER" id="PTHR11742:SF49">
    <property type="entry name" value="ALPHA-1,2-MANNOSIDASE"/>
    <property type="match status" value="1"/>
</dbReference>
<keyword evidence="11" id="KW-1185">Reference proteome</keyword>
<dbReference type="AlphaFoldDB" id="A0A8T9CHR1"/>
<feature type="active site" description="Proton donor" evidence="6">
    <location>
        <position position="338"/>
    </location>
</feature>
<comment type="similarity">
    <text evidence="3 9">Belongs to the glycosyl hydrolase 47 family.</text>
</comment>
<evidence type="ECO:0000256" key="3">
    <source>
        <dbReference type="ARBA" id="ARBA00007658"/>
    </source>
</evidence>
<dbReference type="GO" id="GO:0036503">
    <property type="term" value="P:ERAD pathway"/>
    <property type="evidence" value="ECO:0007669"/>
    <property type="project" value="UniProtKB-ARBA"/>
</dbReference>